<dbReference type="EMBL" id="JAGKHQ010000016">
    <property type="protein sequence ID" value="KAG7495254.1"/>
    <property type="molecule type" value="Genomic_DNA"/>
</dbReference>
<keyword evidence="2" id="KW-1133">Transmembrane helix</keyword>
<dbReference type="Pfam" id="PF00561">
    <property type="entry name" value="Abhydrolase_1"/>
    <property type="match status" value="1"/>
</dbReference>
<name>A0AAV6QP93_SOLSE</name>
<dbReference type="PANTHER" id="PTHR43798">
    <property type="entry name" value="MONOACYLGLYCEROL LIPASE"/>
    <property type="match status" value="1"/>
</dbReference>
<protein>
    <submittedName>
        <fullName evidence="4">Monoacylglycerol lipase ABHD6</fullName>
    </submittedName>
</protein>
<keyword evidence="5" id="KW-1185">Reference proteome</keyword>
<dbReference type="PANTHER" id="PTHR43798:SF32">
    <property type="entry name" value="ABHYDROLASE DOMAIN-CONTAINING 6, ACYLGLYCEROL LIPASE A"/>
    <property type="match status" value="1"/>
</dbReference>
<dbReference type="InterPro" id="IPR050266">
    <property type="entry name" value="AB_hydrolase_sf"/>
</dbReference>
<dbReference type="GO" id="GO:0047372">
    <property type="term" value="F:monoacylglycerol lipase activity"/>
    <property type="evidence" value="ECO:0007669"/>
    <property type="project" value="TreeGrafter"/>
</dbReference>
<comment type="similarity">
    <text evidence="1">Belongs to the AB hydrolase superfamily.</text>
</comment>
<dbReference type="GO" id="GO:0032281">
    <property type="term" value="C:AMPA glutamate receptor complex"/>
    <property type="evidence" value="ECO:0007669"/>
    <property type="project" value="TreeGrafter"/>
</dbReference>
<sequence length="338" mass="37867">MEPSVIALLVSAGGIVVLLIFVYVTFLLCPAAYLRAYNWYQRRKLGLVTRFSHSGSYRFCYFTSVTPAVNTPSLLLLHGFSATKDMWLPLIKYLPKNQHVVAMDMPGHGGTARTVDDNYSIECQVTRVHQFVQSIGLDKSPFHLVGTSMGGNVAGVYAARYPTYLSNVTLICPAGLVYPKDSEFVTLLKELEGSQNTDSIPLIPTTVQEYENMMRLCFHKSLNLPRPVLRGLLSERIPNNGFYKEVFMELIHEESRHSLQENLNLITTPLQVIWGKEDKLLDVSGTTVVQAVLPNCRVELLDNCGHSVSMERPRKAAKLIMDFMSVGEVNNLDVKKHS</sequence>
<evidence type="ECO:0000256" key="2">
    <source>
        <dbReference type="SAM" id="Phobius"/>
    </source>
</evidence>
<comment type="caution">
    <text evidence="4">The sequence shown here is derived from an EMBL/GenBank/DDBJ whole genome shotgun (WGS) entry which is preliminary data.</text>
</comment>
<feature type="transmembrane region" description="Helical" evidence="2">
    <location>
        <begin position="6"/>
        <end position="34"/>
    </location>
</feature>
<dbReference type="Proteomes" id="UP000693946">
    <property type="component" value="Linkage Group LG4"/>
</dbReference>
<proteinExistence type="inferred from homology"/>
<accession>A0AAV6QP93</accession>
<organism evidence="4 5">
    <name type="scientific">Solea senegalensis</name>
    <name type="common">Senegalese sole</name>
    <dbReference type="NCBI Taxonomy" id="28829"/>
    <lineage>
        <taxon>Eukaryota</taxon>
        <taxon>Metazoa</taxon>
        <taxon>Chordata</taxon>
        <taxon>Craniata</taxon>
        <taxon>Vertebrata</taxon>
        <taxon>Euteleostomi</taxon>
        <taxon>Actinopterygii</taxon>
        <taxon>Neopterygii</taxon>
        <taxon>Teleostei</taxon>
        <taxon>Neoteleostei</taxon>
        <taxon>Acanthomorphata</taxon>
        <taxon>Carangaria</taxon>
        <taxon>Pleuronectiformes</taxon>
        <taxon>Pleuronectoidei</taxon>
        <taxon>Soleidae</taxon>
        <taxon>Solea</taxon>
    </lineage>
</organism>
<dbReference type="InterPro" id="IPR000073">
    <property type="entry name" value="AB_hydrolase_1"/>
</dbReference>
<keyword evidence="2" id="KW-0812">Transmembrane</keyword>
<evidence type="ECO:0000313" key="5">
    <source>
        <dbReference type="Proteomes" id="UP000693946"/>
    </source>
</evidence>
<dbReference type="AlphaFoldDB" id="A0AAV6QP93"/>
<gene>
    <name evidence="4" type="ORF">JOB18_046645</name>
</gene>
<keyword evidence="2" id="KW-0472">Membrane</keyword>
<feature type="domain" description="AB hydrolase-1" evidence="3">
    <location>
        <begin position="72"/>
        <end position="313"/>
    </location>
</feature>
<reference evidence="4 5" key="1">
    <citation type="journal article" date="2021" name="Sci. Rep.">
        <title>Chromosome anchoring in Senegalese sole (Solea senegalensis) reveals sex-associated markers and genome rearrangements in flatfish.</title>
        <authorList>
            <person name="Guerrero-Cozar I."/>
            <person name="Gomez-Garrido J."/>
            <person name="Berbel C."/>
            <person name="Martinez-Blanch J.F."/>
            <person name="Alioto T."/>
            <person name="Claros M.G."/>
            <person name="Gagnaire P.A."/>
            <person name="Manchado M."/>
        </authorList>
    </citation>
    <scope>NUCLEOTIDE SEQUENCE [LARGE SCALE GENOMIC DNA]</scope>
    <source>
        <strain evidence="4">Sse05_10M</strain>
    </source>
</reference>
<dbReference type="GO" id="GO:0046464">
    <property type="term" value="P:acylglycerol catabolic process"/>
    <property type="evidence" value="ECO:0007669"/>
    <property type="project" value="TreeGrafter"/>
</dbReference>
<evidence type="ECO:0000313" key="4">
    <source>
        <dbReference type="EMBL" id="KAG7495254.1"/>
    </source>
</evidence>
<evidence type="ECO:0000256" key="1">
    <source>
        <dbReference type="ARBA" id="ARBA00008645"/>
    </source>
</evidence>
<evidence type="ECO:0000259" key="3">
    <source>
        <dbReference type="Pfam" id="PF00561"/>
    </source>
</evidence>